<dbReference type="Pfam" id="PF24883">
    <property type="entry name" value="NPHP3_N"/>
    <property type="match status" value="1"/>
</dbReference>
<name>A0A9P7Z571_9HELO</name>
<dbReference type="SUPFAM" id="SSF52540">
    <property type="entry name" value="P-loop containing nucleoside triphosphate hydrolases"/>
    <property type="match status" value="1"/>
</dbReference>
<dbReference type="InterPro" id="IPR027417">
    <property type="entry name" value="P-loop_NTPase"/>
</dbReference>
<dbReference type="InterPro" id="IPR010730">
    <property type="entry name" value="HET"/>
</dbReference>
<dbReference type="AlphaFoldDB" id="A0A9P7Z571"/>
<evidence type="ECO:0000259" key="2">
    <source>
        <dbReference type="Pfam" id="PF06985"/>
    </source>
</evidence>
<sequence length="824" mass="93875">MHVTCILYPFGPVGKPMQLLYFGSLQEFYSVTSSAELPSAFRVVFYPAGTSTSLKSVMAMRLLAVSDDGRFTQKRFAKDSIPLYAILSHRWSINEDDEISLNEISEGIYDKKKSGYKKLQFCSEQAKADGLDYFWVDTCCINQSDHNELSVAIYSMFQWYQKADKCYVYLADVVEESALSKSEWFSRGWTLQELLAPEIVKFYTRNGVRLGDKSSLAQQITEITGIPIAVLRGRSTSRFAPEEIFSWVVGRRTIKAEDKAYCLLGVFSVSMLLEYGEGEEMAFSRLNREIENRVYDIDGLLQTLPYAADAPFNAAKWQHEPTCLRDTRVCLQQSIHDWIDGNNKPTILWLNGLAGTGKSTIARTIAQHCFQQGRLGASFFFSKGGGDISHAGKFFTTMAAQLCEESQFLKRRIYDAIKENKGIATQSYANQWHQLILGPLSKLDRGYRPFSFVFVIDAIDECEGEADIKLILQLLVEAQVLKKVRLRVFLTCRPDTAIRRSLNNISEEKHQQITLHDISRLVVDHDISLFLEYILDIIRQELTLGAEWPGEVVLRKLVCKSSGLFIWATTACRFIHEGRSFAARNRLDTILKTSSSSITGPEKHLNELYRDVLKHSMALDYSEEEQDDACNMLKRTLGSLVVLRTSLSALSLSRLLGLPKKEVYQTFADLHTILNIPDDSTHQLRLHHPSFRDFLLNKDRSGKFWVNEEETHQRIAARCIQLMSQTLKKDICDIHAPGSQVTEVESSRIQKCLPPEVQYACLYWVQHLSRSGFQAYDRGEAHMFLQIHLLHWLEALAWLGKTSEAIQAMLSLEAYILVSFYSNI</sequence>
<comment type="caution">
    <text evidence="4">The sequence shown here is derived from an EMBL/GenBank/DDBJ whole genome shotgun (WGS) entry which is preliminary data.</text>
</comment>
<evidence type="ECO:0000259" key="3">
    <source>
        <dbReference type="Pfam" id="PF24883"/>
    </source>
</evidence>
<accession>A0A9P7Z571</accession>
<organism evidence="4 5">
    <name type="scientific">Calycina marina</name>
    <dbReference type="NCBI Taxonomy" id="1763456"/>
    <lineage>
        <taxon>Eukaryota</taxon>
        <taxon>Fungi</taxon>
        <taxon>Dikarya</taxon>
        <taxon>Ascomycota</taxon>
        <taxon>Pezizomycotina</taxon>
        <taxon>Leotiomycetes</taxon>
        <taxon>Helotiales</taxon>
        <taxon>Pezizellaceae</taxon>
        <taxon>Calycina</taxon>
    </lineage>
</organism>
<protein>
    <submittedName>
        <fullName evidence="4">Heterokaryon incompatibility protein-domain-containing protein</fullName>
    </submittedName>
</protein>
<gene>
    <name evidence="4" type="ORF">BJ878DRAFT_501333</name>
</gene>
<dbReference type="InterPro" id="IPR056884">
    <property type="entry name" value="NPHP3-like_N"/>
</dbReference>
<dbReference type="Proteomes" id="UP000887226">
    <property type="component" value="Unassembled WGS sequence"/>
</dbReference>
<dbReference type="EMBL" id="MU253845">
    <property type="protein sequence ID" value="KAG9245486.1"/>
    <property type="molecule type" value="Genomic_DNA"/>
</dbReference>
<evidence type="ECO:0000313" key="4">
    <source>
        <dbReference type="EMBL" id="KAG9245486.1"/>
    </source>
</evidence>
<dbReference type="Pfam" id="PF06985">
    <property type="entry name" value="HET"/>
    <property type="match status" value="1"/>
</dbReference>
<keyword evidence="5" id="KW-1185">Reference proteome</keyword>
<dbReference type="Gene3D" id="3.40.50.300">
    <property type="entry name" value="P-loop containing nucleotide triphosphate hydrolases"/>
    <property type="match status" value="1"/>
</dbReference>
<feature type="domain" description="Nephrocystin 3-like N-terminal" evidence="3">
    <location>
        <begin position="333"/>
        <end position="493"/>
    </location>
</feature>
<keyword evidence="1" id="KW-0677">Repeat</keyword>
<proteinExistence type="predicted"/>
<dbReference type="PANTHER" id="PTHR10622:SF13">
    <property type="entry name" value="NACHT DOMAIN-CONTAINING PROTEIN"/>
    <property type="match status" value="1"/>
</dbReference>
<feature type="domain" description="Heterokaryon incompatibility" evidence="2">
    <location>
        <begin position="84"/>
        <end position="177"/>
    </location>
</feature>
<reference evidence="4" key="1">
    <citation type="journal article" date="2021" name="IMA Fungus">
        <title>Genomic characterization of three marine fungi, including Emericellopsis atlantica sp. nov. with signatures of a generalist lifestyle and marine biomass degradation.</title>
        <authorList>
            <person name="Hagestad O.C."/>
            <person name="Hou L."/>
            <person name="Andersen J.H."/>
            <person name="Hansen E.H."/>
            <person name="Altermark B."/>
            <person name="Li C."/>
            <person name="Kuhnert E."/>
            <person name="Cox R.J."/>
            <person name="Crous P.W."/>
            <person name="Spatafora J.W."/>
            <person name="Lail K."/>
            <person name="Amirebrahimi M."/>
            <person name="Lipzen A."/>
            <person name="Pangilinan J."/>
            <person name="Andreopoulos W."/>
            <person name="Hayes R.D."/>
            <person name="Ng V."/>
            <person name="Grigoriev I.V."/>
            <person name="Jackson S.A."/>
            <person name="Sutton T.D.S."/>
            <person name="Dobson A.D.W."/>
            <person name="Rama T."/>
        </authorList>
    </citation>
    <scope>NUCLEOTIDE SEQUENCE</scope>
    <source>
        <strain evidence="4">TRa3180A</strain>
    </source>
</reference>
<dbReference type="OrthoDB" id="674604at2759"/>
<dbReference type="PANTHER" id="PTHR10622">
    <property type="entry name" value="HET DOMAIN-CONTAINING PROTEIN"/>
    <property type="match status" value="1"/>
</dbReference>
<evidence type="ECO:0000256" key="1">
    <source>
        <dbReference type="ARBA" id="ARBA00022737"/>
    </source>
</evidence>
<evidence type="ECO:0000313" key="5">
    <source>
        <dbReference type="Proteomes" id="UP000887226"/>
    </source>
</evidence>